<keyword evidence="3" id="KW-1185">Reference proteome</keyword>
<dbReference type="SUPFAM" id="SSF52317">
    <property type="entry name" value="Class I glutamine amidotransferase-like"/>
    <property type="match status" value="1"/>
</dbReference>
<dbReference type="InterPro" id="IPR006287">
    <property type="entry name" value="DJ-1"/>
</dbReference>
<dbReference type="Proteomes" id="UP000708576">
    <property type="component" value="Unassembled WGS sequence"/>
</dbReference>
<proteinExistence type="predicted"/>
<dbReference type="EMBL" id="JAGUCO010000036">
    <property type="protein sequence ID" value="MBS2101052.1"/>
    <property type="molecule type" value="Genomic_DNA"/>
</dbReference>
<gene>
    <name evidence="2" type="ORF">KEM10_22395</name>
</gene>
<evidence type="ECO:0000313" key="3">
    <source>
        <dbReference type="Proteomes" id="UP000708576"/>
    </source>
</evidence>
<dbReference type="NCBIfam" id="TIGR01383">
    <property type="entry name" value="not_thiJ"/>
    <property type="match status" value="1"/>
</dbReference>
<feature type="domain" description="DJ-1/PfpI" evidence="1">
    <location>
        <begin position="3"/>
        <end position="164"/>
    </location>
</feature>
<dbReference type="PANTHER" id="PTHR48094:SF12">
    <property type="entry name" value="PARKINSON DISEASE PROTEIN 7 HOMOLOG"/>
    <property type="match status" value="1"/>
</dbReference>
<dbReference type="CDD" id="cd03135">
    <property type="entry name" value="GATase1_DJ-1"/>
    <property type="match status" value="1"/>
</dbReference>
<dbReference type="InterPro" id="IPR050325">
    <property type="entry name" value="Prot/Nucl_acid_deglycase"/>
</dbReference>
<comment type="caution">
    <text evidence="2">The sequence shown here is derived from an EMBL/GenBank/DDBJ whole genome shotgun (WGS) entry which is preliminary data.</text>
</comment>
<dbReference type="PANTHER" id="PTHR48094">
    <property type="entry name" value="PROTEIN/NUCLEIC ACID DEGLYCASE DJ-1-RELATED"/>
    <property type="match status" value="1"/>
</dbReference>
<evidence type="ECO:0000313" key="2">
    <source>
        <dbReference type="EMBL" id="MBS2101052.1"/>
    </source>
</evidence>
<accession>A0ABS5K1L5</accession>
<protein>
    <submittedName>
        <fullName evidence="2">DJ-1/PfpI family protein</fullName>
    </submittedName>
</protein>
<organism evidence="2 3">
    <name type="scientific">Carboxylicivirga linearis</name>
    <dbReference type="NCBI Taxonomy" id="1628157"/>
    <lineage>
        <taxon>Bacteria</taxon>
        <taxon>Pseudomonadati</taxon>
        <taxon>Bacteroidota</taxon>
        <taxon>Bacteroidia</taxon>
        <taxon>Marinilabiliales</taxon>
        <taxon>Marinilabiliaceae</taxon>
        <taxon>Carboxylicivirga</taxon>
    </lineage>
</organism>
<sequence length="182" mass="19410">MEHVALFLADGFEEIEALTPVDVLRRADIKVSTISISNSLEVTGSHQIVVKADKAFDDVNFDDFTCAVLPGGIPGAINLKEHKPLNEVLQKFAEEGKFIGAICAAPIVPGSLGLAKNKKVTCYPGFEDQLTEAEYTGNPTEVDGQLITGKAAGASMAFALQLVEILSGTEKAKEVADKMFVQ</sequence>
<dbReference type="RefSeq" id="WP_212220083.1">
    <property type="nucleotide sequence ID" value="NZ_JAGUCO010000036.1"/>
</dbReference>
<evidence type="ECO:0000259" key="1">
    <source>
        <dbReference type="Pfam" id="PF01965"/>
    </source>
</evidence>
<reference evidence="2 3" key="1">
    <citation type="journal article" date="2015" name="Int. J. Syst. Evol. Microbiol.">
        <title>Carboxylicivirga linearis sp. nov., isolated from a sea cucumber culture pond.</title>
        <authorList>
            <person name="Wang F.Q."/>
            <person name="Zhou Y.X."/>
            <person name="Lin X.Z."/>
            <person name="Chen G.J."/>
            <person name="Du Z.J."/>
        </authorList>
    </citation>
    <scope>NUCLEOTIDE SEQUENCE [LARGE SCALE GENOMIC DNA]</scope>
    <source>
        <strain evidence="2 3">FB218</strain>
    </source>
</reference>
<dbReference type="InterPro" id="IPR029062">
    <property type="entry name" value="Class_I_gatase-like"/>
</dbReference>
<dbReference type="InterPro" id="IPR002818">
    <property type="entry name" value="DJ-1/PfpI"/>
</dbReference>
<dbReference type="Pfam" id="PF01965">
    <property type="entry name" value="DJ-1_PfpI"/>
    <property type="match status" value="1"/>
</dbReference>
<dbReference type="Gene3D" id="3.40.50.880">
    <property type="match status" value="1"/>
</dbReference>
<name>A0ABS5K1L5_9BACT</name>